<keyword evidence="3" id="KW-0479">Metal-binding</keyword>
<organism evidence="9">
    <name type="scientific">bioreactor metagenome</name>
    <dbReference type="NCBI Taxonomy" id="1076179"/>
    <lineage>
        <taxon>unclassified sequences</taxon>
        <taxon>metagenomes</taxon>
        <taxon>ecological metagenomes</taxon>
    </lineage>
</organism>
<sequence length="194" mass="21471">MTSAKAYKDAALAARLSDRYYRPSQDSDPSFTAEVEKISGTEAHLCFQCGTCTGSCPSAPRSSYRIRNFMRRVNLGMRDVCLNDPDLWLCTTCYTCSDRCPRDLIPTDVIMAMRNIAAKQGIVPKNFLATVNFIYNTGHGVPNSDANRAARVKLGLEAEPETTSKYPEFIPAIRKILEAYGTKQLADKVLAEGQ</sequence>
<evidence type="ECO:0000256" key="1">
    <source>
        <dbReference type="ARBA" id="ARBA00004808"/>
    </source>
</evidence>
<dbReference type="Pfam" id="PF13187">
    <property type="entry name" value="Fer4_9"/>
    <property type="match status" value="1"/>
</dbReference>
<dbReference type="InterPro" id="IPR017680">
    <property type="entry name" value="CoB/CoM_hetero-S_Rdtase_csu"/>
</dbReference>
<dbReference type="PANTHER" id="PTHR43255">
    <property type="entry name" value="IRON-SULFUR-BINDING OXIDOREDUCTASE FADF-RELATED-RELATED"/>
    <property type="match status" value="1"/>
</dbReference>
<dbReference type="PROSITE" id="PS51379">
    <property type="entry name" value="4FE4S_FER_2"/>
    <property type="match status" value="1"/>
</dbReference>
<dbReference type="InterPro" id="IPR009051">
    <property type="entry name" value="Helical_ferredxn"/>
</dbReference>
<evidence type="ECO:0000256" key="2">
    <source>
        <dbReference type="ARBA" id="ARBA00022485"/>
    </source>
</evidence>
<name>A0A644V534_9ZZZZ</name>
<evidence type="ECO:0000256" key="4">
    <source>
        <dbReference type="ARBA" id="ARBA00022994"/>
    </source>
</evidence>
<keyword evidence="2" id="KW-0004">4Fe-4S</keyword>
<dbReference type="GO" id="GO:0051539">
    <property type="term" value="F:4 iron, 4 sulfur cluster binding"/>
    <property type="evidence" value="ECO:0007669"/>
    <property type="project" value="UniProtKB-KW"/>
</dbReference>
<dbReference type="GO" id="GO:0051912">
    <property type="term" value="F:CoB--CoM heterodisulfide reductase activity"/>
    <property type="evidence" value="ECO:0007669"/>
    <property type="project" value="InterPro"/>
</dbReference>
<keyword evidence="5" id="KW-0560">Oxidoreductase</keyword>
<dbReference type="PROSITE" id="PS00198">
    <property type="entry name" value="4FE4S_FER_1"/>
    <property type="match status" value="1"/>
</dbReference>
<dbReference type="GO" id="GO:0005886">
    <property type="term" value="C:plasma membrane"/>
    <property type="evidence" value="ECO:0007669"/>
    <property type="project" value="TreeGrafter"/>
</dbReference>
<comment type="pathway">
    <text evidence="1">Cofactor metabolism; coenzyme M-coenzyme B heterodisulfide reduction; coenzyme B and coenzyme M from coenzyme M-coenzyme B heterodisulfide: step 1/1.</text>
</comment>
<gene>
    <name evidence="9" type="ORF">SDC9_32429</name>
</gene>
<dbReference type="UniPathway" id="UPA00647">
    <property type="reaction ID" value="UER00700"/>
</dbReference>
<keyword evidence="7" id="KW-0411">Iron-sulfur</keyword>
<dbReference type="InterPro" id="IPR017896">
    <property type="entry name" value="4Fe4S_Fe-S-bd"/>
</dbReference>
<dbReference type="AlphaFoldDB" id="A0A644V534"/>
<dbReference type="InterPro" id="IPR051460">
    <property type="entry name" value="HdrC_iron-sulfur_subunit"/>
</dbReference>
<dbReference type="GO" id="GO:0015948">
    <property type="term" value="P:methanogenesis"/>
    <property type="evidence" value="ECO:0007669"/>
    <property type="project" value="UniProtKB-KW"/>
</dbReference>
<dbReference type="Gene3D" id="1.10.1060.10">
    <property type="entry name" value="Alpha-helical ferredoxin"/>
    <property type="match status" value="1"/>
</dbReference>
<dbReference type="NCBIfam" id="TIGR03290">
    <property type="entry name" value="CoB_CoM_SS_C"/>
    <property type="match status" value="1"/>
</dbReference>
<evidence type="ECO:0000256" key="7">
    <source>
        <dbReference type="ARBA" id="ARBA00023014"/>
    </source>
</evidence>
<dbReference type="PANTHER" id="PTHR43255:SF1">
    <property type="entry name" value="IRON-SULFUR-BINDING OXIDOREDUCTASE FADF-RELATED"/>
    <property type="match status" value="1"/>
</dbReference>
<keyword evidence="4" id="KW-0484">Methanogenesis</keyword>
<evidence type="ECO:0000256" key="3">
    <source>
        <dbReference type="ARBA" id="ARBA00022723"/>
    </source>
</evidence>
<protein>
    <recommendedName>
        <fullName evidence="8">4Fe-4S ferredoxin-type domain-containing protein</fullName>
    </recommendedName>
</protein>
<feature type="domain" description="4Fe-4S ferredoxin-type" evidence="8">
    <location>
        <begin position="78"/>
        <end position="110"/>
    </location>
</feature>
<dbReference type="InterPro" id="IPR017900">
    <property type="entry name" value="4Fe4S_Fe_S_CS"/>
</dbReference>
<evidence type="ECO:0000313" key="9">
    <source>
        <dbReference type="EMBL" id="MPL86449.1"/>
    </source>
</evidence>
<evidence type="ECO:0000259" key="8">
    <source>
        <dbReference type="PROSITE" id="PS51379"/>
    </source>
</evidence>
<accession>A0A644V534</accession>
<keyword evidence="6" id="KW-0408">Iron</keyword>
<dbReference type="GO" id="GO:0046872">
    <property type="term" value="F:metal ion binding"/>
    <property type="evidence" value="ECO:0007669"/>
    <property type="project" value="UniProtKB-KW"/>
</dbReference>
<proteinExistence type="predicted"/>
<evidence type="ECO:0000256" key="6">
    <source>
        <dbReference type="ARBA" id="ARBA00023004"/>
    </source>
</evidence>
<comment type="caution">
    <text evidence="9">The sequence shown here is derived from an EMBL/GenBank/DDBJ whole genome shotgun (WGS) entry which is preliminary data.</text>
</comment>
<dbReference type="EMBL" id="VSSQ01000222">
    <property type="protein sequence ID" value="MPL86449.1"/>
    <property type="molecule type" value="Genomic_DNA"/>
</dbReference>
<reference evidence="9" key="1">
    <citation type="submission" date="2019-08" db="EMBL/GenBank/DDBJ databases">
        <authorList>
            <person name="Kucharzyk K."/>
            <person name="Murdoch R.W."/>
            <person name="Higgins S."/>
            <person name="Loffler F."/>
        </authorList>
    </citation>
    <scope>NUCLEOTIDE SEQUENCE</scope>
</reference>
<evidence type="ECO:0000256" key="5">
    <source>
        <dbReference type="ARBA" id="ARBA00023002"/>
    </source>
</evidence>
<dbReference type="SUPFAM" id="SSF46548">
    <property type="entry name" value="alpha-helical ferredoxin"/>
    <property type="match status" value="1"/>
</dbReference>